<feature type="signal peptide" evidence="1">
    <location>
        <begin position="1"/>
        <end position="17"/>
    </location>
</feature>
<keyword evidence="1" id="KW-0732">Signal</keyword>
<dbReference type="SUPFAM" id="SSF63840">
    <property type="entry name" value="Ribonuclease domain of colicin E3"/>
    <property type="match status" value="1"/>
</dbReference>
<feature type="domain" description="Colicin E3-like ribonuclease" evidence="2">
    <location>
        <begin position="303"/>
        <end position="380"/>
    </location>
</feature>
<evidence type="ECO:0000259" key="2">
    <source>
        <dbReference type="Pfam" id="PF09000"/>
    </source>
</evidence>
<name>A0A6S6SMC1_9BACT</name>
<dbReference type="InterPro" id="IPR036725">
    <property type="entry name" value="ColE3_ribonuclease_sf"/>
</dbReference>
<reference evidence="3" key="1">
    <citation type="submission" date="2020-01" db="EMBL/GenBank/DDBJ databases">
        <authorList>
            <person name="Meier V. D."/>
            <person name="Meier V D."/>
        </authorList>
    </citation>
    <scope>NUCLEOTIDE SEQUENCE</scope>
    <source>
        <strain evidence="3">HLG_WM_MAG_12</strain>
    </source>
</reference>
<sequence>MKKKLLLFLLFSLNLLANNLNSTQNLDSQSFLIHYGIRDFTPTLQNGNATPQQKQQAYTALVGYISQEMGVTSTQAKLIIADNIKGGVFSQDNQNIYLVDNDRKNLGTSAGAVEVLGHEVSHYLDFIKDKNLDKTSEYKDNRENYAHLIGDATLDYTNFNYTVNGYNALHTVINRQNYENQDSIDSLLNQNALEFNSLDTSKMDGFLGKAIAGIATGFLGMLEAPRDEIPDISDTQRFTEFALNVVPMGFIGGVYFVKLKGKAVVVSKEVYDKVSKVRIDIDPNVISSGGFGGIKIGIKYINPPKFFKAFPDLKTAKRKTSVQGGSKLRERWKDKKGNIYEWDYQHGTLEKYNKRGKHLGEFDAQTGEQLKLANKTRSVEP</sequence>
<gene>
    <name evidence="3" type="ORF">HELGO_WM13560</name>
</gene>
<accession>A0A6S6SMC1</accession>
<dbReference type="Gene3D" id="3.10.380.10">
    <property type="entry name" value="Colicin E3-like ribonuclease domain"/>
    <property type="match status" value="1"/>
</dbReference>
<proteinExistence type="predicted"/>
<dbReference type="Pfam" id="PF09000">
    <property type="entry name" value="Cytotoxic"/>
    <property type="match status" value="1"/>
</dbReference>
<protein>
    <submittedName>
        <fullName evidence="3">Hemolysin, containing Haemagluttinin repeat</fullName>
    </submittedName>
</protein>
<feature type="chain" id="PRO_5027991232" evidence="1">
    <location>
        <begin position="18"/>
        <end position="381"/>
    </location>
</feature>
<dbReference type="InterPro" id="IPR009105">
    <property type="entry name" value="Colicin_E3_ribonuclease"/>
</dbReference>
<evidence type="ECO:0000313" key="3">
    <source>
        <dbReference type="EMBL" id="CAA6806259.1"/>
    </source>
</evidence>
<dbReference type="AlphaFoldDB" id="A0A6S6SMC1"/>
<dbReference type="GO" id="GO:0043022">
    <property type="term" value="F:ribosome binding"/>
    <property type="evidence" value="ECO:0007669"/>
    <property type="project" value="InterPro"/>
</dbReference>
<dbReference type="GO" id="GO:0003723">
    <property type="term" value="F:RNA binding"/>
    <property type="evidence" value="ECO:0007669"/>
    <property type="project" value="InterPro"/>
</dbReference>
<dbReference type="GO" id="GO:0016788">
    <property type="term" value="F:hydrolase activity, acting on ester bonds"/>
    <property type="evidence" value="ECO:0007669"/>
    <property type="project" value="InterPro"/>
</dbReference>
<dbReference type="EMBL" id="CACVAW010000022">
    <property type="protein sequence ID" value="CAA6806259.1"/>
    <property type="molecule type" value="Genomic_DNA"/>
</dbReference>
<evidence type="ECO:0000256" key="1">
    <source>
        <dbReference type="SAM" id="SignalP"/>
    </source>
</evidence>
<organism evidence="3">
    <name type="scientific">uncultured Campylobacterales bacterium</name>
    <dbReference type="NCBI Taxonomy" id="352960"/>
    <lineage>
        <taxon>Bacteria</taxon>
        <taxon>Pseudomonadati</taxon>
        <taxon>Campylobacterota</taxon>
        <taxon>Epsilonproteobacteria</taxon>
        <taxon>Campylobacterales</taxon>
        <taxon>environmental samples</taxon>
    </lineage>
</organism>